<gene>
    <name evidence="2" type="ORF">SPI_06851</name>
</gene>
<evidence type="ECO:0000313" key="3">
    <source>
        <dbReference type="Proteomes" id="UP000076874"/>
    </source>
</evidence>
<dbReference type="EMBL" id="AZHD01000013">
    <property type="protein sequence ID" value="OAA57966.1"/>
    <property type="molecule type" value="Genomic_DNA"/>
</dbReference>
<dbReference type="GO" id="GO:0005634">
    <property type="term" value="C:nucleus"/>
    <property type="evidence" value="ECO:0007669"/>
    <property type="project" value="TreeGrafter"/>
</dbReference>
<dbReference type="InterPro" id="IPR046341">
    <property type="entry name" value="SET_dom_sf"/>
</dbReference>
<dbReference type="Gene3D" id="3.90.1410.10">
    <property type="entry name" value="set domain protein methyltransferase, domain 1"/>
    <property type="match status" value="1"/>
</dbReference>
<evidence type="ECO:0000313" key="2">
    <source>
        <dbReference type="EMBL" id="OAA57966.1"/>
    </source>
</evidence>
<sequence>MSLSEEDERLEKLLHWSQAHGGRVHAGLEVYRDAATGLSLRVRPDHSGLAEGATVVFCPLSTSLSYLNALSGGPLLMGTQPPQEPAGESTSVEASAEFSSFPPAFVAETAPHVVGRFFLVQQHLLGAASPWYAYLATLPRPDEPTTWALPAVWGRSGGDGTARALALLAGTNASTAAAEMRTHIDAEFAAAQERLQRLGFAAAPAYTQRLYDWAFCVFTSRSFRPSLVLDPDVQAVLRGLKSSGGDDDDDDGSPLPRLPASCQIDDFSLLLPVLDLANHDPTAAVRWVTSGAGAAEAAEDPEAPEAPGAEKAAPTPGVAFCVDQPYAPGQQVFNNYGAKTNSELLLGYGFVLRPTPALHNDYVHLRKRGAAATPSTGAGPQATLPQDFLLSLRPLDDASSPVGAARQWRQPVVQHGQASAPADAPTGPVLPPAFGRFEDALLWDLCTQLWTADEQQALQAATVERIDATAPLTAQRAMVLSCVFGDAAEPAGPGESDDSCPWAGLVDRVRQTLLAKVGMDYERLEEADDDGNGYAEEEEEEGNDDNEEQHPIRLARAYREQYRTVIIAALTALDPELEVVEGT</sequence>
<dbReference type="OrthoDB" id="42889at2759"/>
<keyword evidence="3" id="KW-1185">Reference proteome</keyword>
<reference evidence="2 3" key="1">
    <citation type="journal article" date="2016" name="Genome Biol. Evol.">
        <title>Divergent and convergent evolution of fungal pathogenicity.</title>
        <authorList>
            <person name="Shang Y."/>
            <person name="Xiao G."/>
            <person name="Zheng P."/>
            <person name="Cen K."/>
            <person name="Zhan S."/>
            <person name="Wang C."/>
        </authorList>
    </citation>
    <scope>NUCLEOTIDE SEQUENCE [LARGE SCALE GENOMIC DNA]</scope>
    <source>
        <strain evidence="2 3">RCEF 264</strain>
    </source>
</reference>
<dbReference type="SUPFAM" id="SSF82199">
    <property type="entry name" value="SET domain"/>
    <property type="match status" value="1"/>
</dbReference>
<dbReference type="GO" id="GO:0016279">
    <property type="term" value="F:protein-lysine N-methyltransferase activity"/>
    <property type="evidence" value="ECO:0007669"/>
    <property type="project" value="TreeGrafter"/>
</dbReference>
<dbReference type="STRING" id="1081102.A0A167QU49"/>
<dbReference type="InterPro" id="IPR050600">
    <property type="entry name" value="SETD3_SETD6_MTase"/>
</dbReference>
<feature type="compositionally biased region" description="Acidic residues" evidence="1">
    <location>
        <begin position="525"/>
        <end position="547"/>
    </location>
</feature>
<accession>A0A167QU49</accession>
<evidence type="ECO:0000256" key="1">
    <source>
        <dbReference type="SAM" id="MobiDB-lite"/>
    </source>
</evidence>
<dbReference type="PANTHER" id="PTHR13271:SF146">
    <property type="entry name" value="SET DOMAIN-CONTAINING PROTEIN"/>
    <property type="match status" value="1"/>
</dbReference>
<proteinExistence type="predicted"/>
<feature type="region of interest" description="Disordered" evidence="1">
    <location>
        <begin position="525"/>
        <end position="552"/>
    </location>
</feature>
<name>A0A167QU49_9HYPO</name>
<dbReference type="PANTHER" id="PTHR13271">
    <property type="entry name" value="UNCHARACTERIZED PUTATIVE METHYLTRANSFERASE"/>
    <property type="match status" value="1"/>
</dbReference>
<organism evidence="2 3">
    <name type="scientific">Niveomyces insectorum RCEF 264</name>
    <dbReference type="NCBI Taxonomy" id="1081102"/>
    <lineage>
        <taxon>Eukaryota</taxon>
        <taxon>Fungi</taxon>
        <taxon>Dikarya</taxon>
        <taxon>Ascomycota</taxon>
        <taxon>Pezizomycotina</taxon>
        <taxon>Sordariomycetes</taxon>
        <taxon>Hypocreomycetidae</taxon>
        <taxon>Hypocreales</taxon>
        <taxon>Cordycipitaceae</taxon>
        <taxon>Niveomyces</taxon>
    </lineage>
</organism>
<comment type="caution">
    <text evidence="2">The sequence shown here is derived from an EMBL/GenBank/DDBJ whole genome shotgun (WGS) entry which is preliminary data.</text>
</comment>
<dbReference type="AlphaFoldDB" id="A0A167QU49"/>
<dbReference type="Proteomes" id="UP000076874">
    <property type="component" value="Unassembled WGS sequence"/>
</dbReference>
<protein>
    <submittedName>
        <fullName evidence="2">Set domain containing protein</fullName>
    </submittedName>
</protein>